<name>A0ABR4DK26_9PEZI</name>
<dbReference type="InterPro" id="IPR008426">
    <property type="entry name" value="CENP-H_C"/>
</dbReference>
<dbReference type="EMBL" id="JAZGUE010000002">
    <property type="protein sequence ID" value="KAL2269897.1"/>
    <property type="molecule type" value="Genomic_DNA"/>
</dbReference>
<evidence type="ECO:0000259" key="8">
    <source>
        <dbReference type="Pfam" id="PF05837"/>
    </source>
</evidence>
<sequence length="227" mass="24827">MASNTPAKPSAVFTGAELAVLGLFDQLQQLQLELALLRSRSRALPSATYGASQHNEQNSEEQRLQLLEAKATLALRDSIIENTISLQPTLNAVHHATGASPAERDLLPTIEQRDSTAIQAARICNDLQTSRSQLADLEKDNLALCQQNIELADEILGLVTKAHPPKQSTFTNPRVGNELTKLEQEVASGRRRWKVVKGTTSAIVAGSSMDWVRDERLQNLVLDSADE</sequence>
<evidence type="ECO:0000313" key="10">
    <source>
        <dbReference type="Proteomes" id="UP001600064"/>
    </source>
</evidence>
<keyword evidence="5" id="KW-0539">Nucleus</keyword>
<keyword evidence="3" id="KW-0158">Chromosome</keyword>
<reference evidence="9 10" key="1">
    <citation type="journal article" date="2024" name="Commun. Biol.">
        <title>Comparative genomic analysis of thermophilic fungi reveals convergent evolutionary adaptations and gene losses.</title>
        <authorList>
            <person name="Steindorff A.S."/>
            <person name="Aguilar-Pontes M.V."/>
            <person name="Robinson A.J."/>
            <person name="Andreopoulos B."/>
            <person name="LaButti K."/>
            <person name="Kuo A."/>
            <person name="Mondo S."/>
            <person name="Riley R."/>
            <person name="Otillar R."/>
            <person name="Haridas S."/>
            <person name="Lipzen A."/>
            <person name="Grimwood J."/>
            <person name="Schmutz J."/>
            <person name="Clum A."/>
            <person name="Reid I.D."/>
            <person name="Moisan M.C."/>
            <person name="Butler G."/>
            <person name="Nguyen T.T.M."/>
            <person name="Dewar K."/>
            <person name="Conant G."/>
            <person name="Drula E."/>
            <person name="Henrissat B."/>
            <person name="Hansel C."/>
            <person name="Singer S."/>
            <person name="Hutchinson M.I."/>
            <person name="de Vries R.P."/>
            <person name="Natvig D.O."/>
            <person name="Powell A.J."/>
            <person name="Tsang A."/>
            <person name="Grigoriev I.V."/>
        </authorList>
    </citation>
    <scope>NUCLEOTIDE SEQUENCE [LARGE SCALE GENOMIC DNA]</scope>
    <source>
        <strain evidence="9 10">ATCC 22073</strain>
    </source>
</reference>
<evidence type="ECO:0000256" key="2">
    <source>
        <dbReference type="ARBA" id="ARBA00004629"/>
    </source>
</evidence>
<dbReference type="PANTHER" id="PTHR48122:SF1">
    <property type="entry name" value="CENTROMERE PROTEIN H"/>
    <property type="match status" value="1"/>
</dbReference>
<dbReference type="RefSeq" id="XP_070868621.1">
    <property type="nucleotide sequence ID" value="XM_071008312.1"/>
</dbReference>
<feature type="domain" description="Centromere protein H C-terminal" evidence="8">
    <location>
        <begin position="20"/>
        <end position="224"/>
    </location>
</feature>
<evidence type="ECO:0000313" key="9">
    <source>
        <dbReference type="EMBL" id="KAL2269897.1"/>
    </source>
</evidence>
<dbReference type="InterPro" id="IPR040034">
    <property type="entry name" value="CENP-H"/>
</dbReference>
<dbReference type="GeneID" id="98122956"/>
<evidence type="ECO:0000256" key="7">
    <source>
        <dbReference type="ARBA" id="ARBA00025735"/>
    </source>
</evidence>
<evidence type="ECO:0000256" key="6">
    <source>
        <dbReference type="ARBA" id="ARBA00023328"/>
    </source>
</evidence>
<evidence type="ECO:0000256" key="3">
    <source>
        <dbReference type="ARBA" id="ARBA00022454"/>
    </source>
</evidence>
<organism evidence="9 10">
    <name type="scientific">Remersonia thermophila</name>
    <dbReference type="NCBI Taxonomy" id="72144"/>
    <lineage>
        <taxon>Eukaryota</taxon>
        <taxon>Fungi</taxon>
        <taxon>Dikarya</taxon>
        <taxon>Ascomycota</taxon>
        <taxon>Pezizomycotina</taxon>
        <taxon>Sordariomycetes</taxon>
        <taxon>Sordariomycetidae</taxon>
        <taxon>Sordariales</taxon>
        <taxon>Sordariales incertae sedis</taxon>
        <taxon>Remersonia</taxon>
    </lineage>
</organism>
<dbReference type="PANTHER" id="PTHR48122">
    <property type="entry name" value="CENTROMERE PROTEIN H"/>
    <property type="match status" value="1"/>
</dbReference>
<comment type="caution">
    <text evidence="9">The sequence shown here is derived from an EMBL/GenBank/DDBJ whole genome shotgun (WGS) entry which is preliminary data.</text>
</comment>
<proteinExistence type="inferred from homology"/>
<keyword evidence="4" id="KW-0995">Kinetochore</keyword>
<dbReference type="Pfam" id="PF05837">
    <property type="entry name" value="CENP-H"/>
    <property type="match status" value="1"/>
</dbReference>
<dbReference type="Proteomes" id="UP001600064">
    <property type="component" value="Unassembled WGS sequence"/>
</dbReference>
<gene>
    <name evidence="9" type="ORF">VTJ83DRAFT_2081</name>
</gene>
<protein>
    <recommendedName>
        <fullName evidence="8">Centromere protein H C-terminal domain-containing protein</fullName>
    </recommendedName>
</protein>
<accession>A0ABR4DK26</accession>
<comment type="similarity">
    <text evidence="7">Belongs to the CENP-H/MCM16 family.</text>
</comment>
<keyword evidence="10" id="KW-1185">Reference proteome</keyword>
<evidence type="ECO:0000256" key="5">
    <source>
        <dbReference type="ARBA" id="ARBA00023242"/>
    </source>
</evidence>
<evidence type="ECO:0000256" key="1">
    <source>
        <dbReference type="ARBA" id="ARBA00004123"/>
    </source>
</evidence>
<comment type="subcellular location">
    <subcellularLocation>
        <location evidence="2">Chromosome</location>
        <location evidence="2">Centromere</location>
        <location evidence="2">Kinetochore</location>
    </subcellularLocation>
    <subcellularLocation>
        <location evidence="1">Nucleus</location>
    </subcellularLocation>
</comment>
<keyword evidence="6" id="KW-0137">Centromere</keyword>
<evidence type="ECO:0000256" key="4">
    <source>
        <dbReference type="ARBA" id="ARBA00022838"/>
    </source>
</evidence>